<dbReference type="RefSeq" id="WP_085765510.1">
    <property type="nucleotide sequence ID" value="NZ_CP019344.1"/>
</dbReference>
<proteinExistence type="predicted"/>
<organism evidence="2 3">
    <name type="scientific">Nonlabens spongiae</name>
    <dbReference type="NCBI Taxonomy" id="331648"/>
    <lineage>
        <taxon>Bacteria</taxon>
        <taxon>Pseudomonadati</taxon>
        <taxon>Bacteroidota</taxon>
        <taxon>Flavobacteriia</taxon>
        <taxon>Flavobacteriales</taxon>
        <taxon>Flavobacteriaceae</taxon>
        <taxon>Nonlabens</taxon>
    </lineage>
</organism>
<reference evidence="2 3" key="1">
    <citation type="submission" date="2016-11" db="EMBL/GenBank/DDBJ databases">
        <title>Trade-off between light-utilization and light-protection in marine flavobacteria.</title>
        <authorList>
            <person name="Kumagai Y."/>
        </authorList>
    </citation>
    <scope>NUCLEOTIDE SEQUENCE [LARGE SCALE GENOMIC DNA]</scope>
    <source>
        <strain evidence="2 3">JCM 13191</strain>
    </source>
</reference>
<dbReference type="STRING" id="331648.BST97_01090"/>
<gene>
    <name evidence="2" type="ORF">BST97_01090</name>
</gene>
<dbReference type="AlphaFoldDB" id="A0A1W6MGK4"/>
<keyword evidence="1" id="KW-0732">Signal</keyword>
<feature type="chain" id="PRO_5010868428" evidence="1">
    <location>
        <begin position="18"/>
        <end position="452"/>
    </location>
</feature>
<evidence type="ECO:0000313" key="3">
    <source>
        <dbReference type="Proteomes" id="UP000193431"/>
    </source>
</evidence>
<name>A0A1W6MGK4_9FLAO</name>
<sequence>MKELTFLLFILPCVAFAARKPINVTIHFEYDFEPSSNRTEFNIGNCPLDHCPRIDSLRSKYVFYRNYVILKVYDQTWKLHFNDGENLSIAIEEREGDYQITIKDGEAELKNKFLLLRHTFLMEQEKDAAFLMANKQMLSQKLNKFESMFMKKALEENLPSDFINDEKKFWHYYKLNFQIFYNHYKQGNLSMFEVDQEKLGREFELESANFYTPEYHRLAISYYTHQIRTAASLSKMKKIYREFQHTFIRWNIIAGIKYLIFNEPENLMYYRFLRWLDSYRYGDLRFLAKGEPLFKHLDSFPEISTKTLDGEKVDFKTILSDTTTYVFLYDIYDPNLALNLSKWIEFGQRKGFENLNMVTLGVNVFRKRLEFKSIFYENDVPGKHLQIDEKYANSFVKKNKIIHLPRIVQLNSLGEILNPDFQDQFLRRNQFDIYFDDRFKVFPLGSGEYRMY</sequence>
<dbReference type="Proteomes" id="UP000193431">
    <property type="component" value="Chromosome"/>
</dbReference>
<keyword evidence="3" id="KW-1185">Reference proteome</keyword>
<evidence type="ECO:0000256" key="1">
    <source>
        <dbReference type="SAM" id="SignalP"/>
    </source>
</evidence>
<evidence type="ECO:0000313" key="2">
    <source>
        <dbReference type="EMBL" id="ARN76710.1"/>
    </source>
</evidence>
<accession>A0A1W6MGK4</accession>
<protein>
    <submittedName>
        <fullName evidence="2">Uncharacterized protein</fullName>
    </submittedName>
</protein>
<feature type="signal peptide" evidence="1">
    <location>
        <begin position="1"/>
        <end position="17"/>
    </location>
</feature>
<dbReference type="EMBL" id="CP019344">
    <property type="protein sequence ID" value="ARN76710.1"/>
    <property type="molecule type" value="Genomic_DNA"/>
</dbReference>